<protein>
    <submittedName>
        <fullName evidence="2">DivMT</fullName>
    </submittedName>
</protein>
<evidence type="ECO:0000313" key="2">
    <source>
        <dbReference type="EMBL" id="ARD09206.1"/>
    </source>
</evidence>
<feature type="transmembrane region" description="Helical" evidence="1">
    <location>
        <begin position="20"/>
        <end position="39"/>
    </location>
</feature>
<dbReference type="SUPFAM" id="SSF53335">
    <property type="entry name" value="S-adenosyl-L-methionine-dependent methyltransferases"/>
    <property type="match status" value="1"/>
</dbReference>
<accession>A0A2H4GZ91</accession>
<reference evidence="2" key="1">
    <citation type="journal article" date="2018" name="Nat. Chem. Biol.">
        <title>Chemical diversification enables symbiotic microbiota to afford functionally distinct peptides.</title>
        <authorList>
            <person name="Smith T.E."/>
            <person name="Schmidt E.W."/>
        </authorList>
    </citation>
    <scope>NUCLEOTIDE SEQUENCE</scope>
</reference>
<dbReference type="AlphaFoldDB" id="A0A2H4GZ91"/>
<gene>
    <name evidence="2" type="primary">divMT</name>
</gene>
<organism evidence="2">
    <name type="scientific">Prochloron didemni</name>
    <dbReference type="NCBI Taxonomy" id="1216"/>
    <lineage>
        <taxon>Bacteria</taxon>
        <taxon>Bacillati</taxon>
        <taxon>Cyanobacteriota</taxon>
        <taxon>Cyanophyceae</taxon>
        <taxon>Oscillatoriophycideae</taxon>
        <taxon>Chroococcales</taxon>
        <taxon>Prochloraceae</taxon>
        <taxon>Prochloron</taxon>
    </lineage>
</organism>
<dbReference type="InterPro" id="IPR029063">
    <property type="entry name" value="SAM-dependent_MTases_sf"/>
</dbReference>
<dbReference type="EMBL" id="KY115608">
    <property type="protein sequence ID" value="ARD09206.1"/>
    <property type="molecule type" value="Genomic_DNA"/>
</dbReference>
<keyword evidence="1" id="KW-0472">Membrane</keyword>
<sequence>MENNNYPFELKAYDFSFKIFKEIIFALNAFFIGFWLGVLKREHYHLVDSIYYNQTEMYRDENYNKRGLWDWEEKVLAQYFQQCHNLLVVAAGGGREVLALCKRGYEVDGFECNANLLKFANNLIKQEEFASHIKLAPRDQCPDSQKEYDGLIVGWGAYMLIQGKERRIEFLRQLRTQAKKNSPVLLSFFCYSETTGGRDFKAIAMIGNAFRRLLGRECLEVGDNLAPNYVHYFTKDEIASELQAGGFELKIYCTNQYGHAVGIAV</sequence>
<keyword evidence="1" id="KW-1133">Transmembrane helix</keyword>
<dbReference type="Gene3D" id="3.40.50.150">
    <property type="entry name" value="Vaccinia Virus protein VP39"/>
    <property type="match status" value="1"/>
</dbReference>
<proteinExistence type="predicted"/>
<keyword evidence="1" id="KW-0812">Transmembrane</keyword>
<evidence type="ECO:0000256" key="1">
    <source>
        <dbReference type="SAM" id="Phobius"/>
    </source>
</evidence>
<name>A0A2H4GZ91_PRODI</name>